<dbReference type="Proteomes" id="UP000030021">
    <property type="component" value="Unassembled WGS sequence"/>
</dbReference>
<dbReference type="Gene3D" id="1.10.357.10">
    <property type="entry name" value="Tetracycline Repressor, domain 2"/>
    <property type="match status" value="1"/>
</dbReference>
<sequence length="206" mass="21834">MLRPATAAPLAAQGRAAYGRGMTALRRPRLTQDDWLLAGFEALCETGPAALGAEPLARRLGATKGSFYWHFTDVPAYSAALLTLWEEDAARGLEVASEAATDVARLRGCAQAMAATAEAESVTLRAESAIRAWAGTDTMAAEAVARVDEMRLAHLHRLLSACDIGNLEMARILYASAIGMQAMRDPAQDQAAPAIGSLVDLILALR</sequence>
<dbReference type="GO" id="GO:0003677">
    <property type="term" value="F:DNA binding"/>
    <property type="evidence" value="ECO:0007669"/>
    <property type="project" value="UniProtKB-KW"/>
</dbReference>
<dbReference type="PATRIC" id="fig|1288298.3.peg.1838"/>
<proteinExistence type="predicted"/>
<dbReference type="HOGENOM" id="CLU_095332_1_0_5"/>
<dbReference type="eggNOG" id="COG1309">
    <property type="taxonomic scope" value="Bacteria"/>
</dbReference>
<dbReference type="Pfam" id="PF00440">
    <property type="entry name" value="TetR_N"/>
    <property type="match status" value="1"/>
</dbReference>
<keyword evidence="1" id="KW-0238">DNA-binding</keyword>
<feature type="domain" description="HTH tetR-type" evidence="2">
    <location>
        <begin position="38"/>
        <end position="72"/>
    </location>
</feature>
<evidence type="ECO:0000313" key="3">
    <source>
        <dbReference type="EMBL" id="KGM88129.1"/>
    </source>
</evidence>
<dbReference type="InterPro" id="IPR001647">
    <property type="entry name" value="HTH_TetR"/>
</dbReference>
<dbReference type="STRING" id="215743.ROSMUCSMR3_01302"/>
<name>A0A0A0HN77_9RHOB</name>
<dbReference type="EMBL" id="AONH01000010">
    <property type="protein sequence ID" value="KGM88129.1"/>
    <property type="molecule type" value="Genomic_DNA"/>
</dbReference>
<comment type="caution">
    <text evidence="3">The sequence shown here is derived from an EMBL/GenBank/DDBJ whole genome shotgun (WGS) entry which is preliminary data.</text>
</comment>
<accession>A0A0A0HN77</accession>
<organism evidence="3 4">
    <name type="scientific">Roseovarius mucosus DSM 17069</name>
    <dbReference type="NCBI Taxonomy" id="1288298"/>
    <lineage>
        <taxon>Bacteria</taxon>
        <taxon>Pseudomonadati</taxon>
        <taxon>Pseudomonadota</taxon>
        <taxon>Alphaproteobacteria</taxon>
        <taxon>Rhodobacterales</taxon>
        <taxon>Roseobacteraceae</taxon>
        <taxon>Roseovarius</taxon>
    </lineage>
</organism>
<protein>
    <submittedName>
        <fullName evidence="3">Transcriptional regulator, TetR family</fullName>
    </submittedName>
</protein>
<dbReference type="OrthoDB" id="3218408at2"/>
<dbReference type="SUPFAM" id="SSF46689">
    <property type="entry name" value="Homeodomain-like"/>
    <property type="match status" value="1"/>
</dbReference>
<gene>
    <name evidence="3" type="ORF">rosmuc_01823</name>
</gene>
<dbReference type="InterPro" id="IPR009057">
    <property type="entry name" value="Homeodomain-like_sf"/>
</dbReference>
<dbReference type="AlphaFoldDB" id="A0A0A0HN77"/>
<reference evidence="3 4" key="1">
    <citation type="submission" date="2013-01" db="EMBL/GenBank/DDBJ databases">
        <authorList>
            <person name="Fiebig A."/>
            <person name="Goeker M."/>
            <person name="Klenk H.-P.P."/>
        </authorList>
    </citation>
    <scope>NUCLEOTIDE SEQUENCE [LARGE SCALE GENOMIC DNA]</scope>
    <source>
        <strain evidence="3 4">DSM 17069</strain>
    </source>
</reference>
<evidence type="ECO:0000313" key="4">
    <source>
        <dbReference type="Proteomes" id="UP000030021"/>
    </source>
</evidence>
<evidence type="ECO:0000259" key="2">
    <source>
        <dbReference type="Pfam" id="PF00440"/>
    </source>
</evidence>
<evidence type="ECO:0000256" key="1">
    <source>
        <dbReference type="ARBA" id="ARBA00023125"/>
    </source>
</evidence>